<protein>
    <submittedName>
        <fullName evidence="3">HigA family addiction module antidote protein</fullName>
    </submittedName>
</protein>
<dbReference type="Gene3D" id="1.10.10.2910">
    <property type="match status" value="1"/>
</dbReference>
<evidence type="ECO:0000313" key="3">
    <source>
        <dbReference type="EMBL" id="QOW01478.1"/>
    </source>
</evidence>
<gene>
    <name evidence="3" type="ORF">INP59_25100</name>
</gene>
<dbReference type="Pfam" id="PF01381">
    <property type="entry name" value="HTH_3"/>
    <property type="match status" value="1"/>
</dbReference>
<dbReference type="Proteomes" id="UP000593818">
    <property type="component" value="Plasmid pNAPH"/>
</dbReference>
<dbReference type="AlphaFoldDB" id="A0A7M2XV07"/>
<evidence type="ECO:0000259" key="2">
    <source>
        <dbReference type="PROSITE" id="PS50943"/>
    </source>
</evidence>
<keyword evidence="1" id="KW-0238">DNA-binding</keyword>
<dbReference type="PROSITE" id="PS50943">
    <property type="entry name" value="HTH_CROC1"/>
    <property type="match status" value="1"/>
</dbReference>
<dbReference type="InterPro" id="IPR010982">
    <property type="entry name" value="Lambda_DNA-bd_dom_sf"/>
</dbReference>
<dbReference type="InterPro" id="IPR001387">
    <property type="entry name" value="Cro/C1-type_HTH"/>
</dbReference>
<dbReference type="EMBL" id="CP063451">
    <property type="protein sequence ID" value="QOW01478.1"/>
    <property type="molecule type" value="Genomic_DNA"/>
</dbReference>
<sequence length="358" mass="39877">MSTKLAEAFPVGEILSDELDELGWTQAEFAEILDRPAQFVSEIISGKKEITRESATQIAAALGTSPEMWLNIQDKYHLWRYLQDERSQGQLNEVRLRARLAELAPINILRKRGVIRGETPVEQARELEQLYKLDDIYTDPEMLVAARRSKAGERVSGTQLAWIACVRQRAEELQVGTYDCAALEELAGKLTRLIKEPADFTQLPALFAEVGVRLVFVEAFPGSKMDGCAFLLDDESPVIGISGRGKRFDKVLFTVLHEVAHIILGHLKDEKYVIDDQGESPTLGAEEPANEQAADWVLPAPLPAIPARINQPWLTTVASDLGIHPIVLIGRLQNDGQIPWKSTLVKNAPSVLTELKKW</sequence>
<keyword evidence="4" id="KW-1185">Reference proteome</keyword>
<geneLocation type="plasmid" evidence="3 4">
    <name>pNAPH</name>
</geneLocation>
<organism evidence="3 4">
    <name type="scientific">Rhodococcus pyridinivorans</name>
    <dbReference type="NCBI Taxonomy" id="103816"/>
    <lineage>
        <taxon>Bacteria</taxon>
        <taxon>Bacillati</taxon>
        <taxon>Actinomycetota</taxon>
        <taxon>Actinomycetes</taxon>
        <taxon>Mycobacteriales</taxon>
        <taxon>Nocardiaceae</taxon>
        <taxon>Rhodococcus</taxon>
    </lineage>
</organism>
<name>A0A7M2XV07_9NOCA</name>
<dbReference type="Gene3D" id="1.10.260.40">
    <property type="entry name" value="lambda repressor-like DNA-binding domains"/>
    <property type="match status" value="1"/>
</dbReference>
<accession>A0A7M2XV07</accession>
<dbReference type="CDD" id="cd00093">
    <property type="entry name" value="HTH_XRE"/>
    <property type="match status" value="1"/>
</dbReference>
<dbReference type="SMART" id="SM00530">
    <property type="entry name" value="HTH_XRE"/>
    <property type="match status" value="1"/>
</dbReference>
<evidence type="ECO:0000313" key="4">
    <source>
        <dbReference type="Proteomes" id="UP000593818"/>
    </source>
</evidence>
<dbReference type="PANTHER" id="PTHR36924:SF1">
    <property type="entry name" value="ANTITOXIN HIGA-1"/>
    <property type="match status" value="1"/>
</dbReference>
<keyword evidence="3" id="KW-0614">Plasmid</keyword>
<dbReference type="NCBIfam" id="TIGR02607">
    <property type="entry name" value="antidote_HigA"/>
    <property type="match status" value="1"/>
</dbReference>
<dbReference type="InterPro" id="IPR013430">
    <property type="entry name" value="Toxin_antidote_HigA"/>
</dbReference>
<evidence type="ECO:0000256" key="1">
    <source>
        <dbReference type="ARBA" id="ARBA00023125"/>
    </source>
</evidence>
<feature type="domain" description="HTH cro/C1-type" evidence="2">
    <location>
        <begin position="15"/>
        <end position="69"/>
    </location>
</feature>
<dbReference type="SUPFAM" id="SSF47413">
    <property type="entry name" value="lambda repressor-like DNA-binding domains"/>
    <property type="match status" value="1"/>
</dbReference>
<proteinExistence type="predicted"/>
<dbReference type="PANTHER" id="PTHR36924">
    <property type="entry name" value="ANTITOXIN HIGA-1"/>
    <property type="match status" value="1"/>
</dbReference>
<dbReference type="GO" id="GO:0003677">
    <property type="term" value="F:DNA binding"/>
    <property type="evidence" value="ECO:0007669"/>
    <property type="project" value="UniProtKB-KW"/>
</dbReference>
<dbReference type="RefSeq" id="WP_193904016.1">
    <property type="nucleotide sequence ID" value="NZ_CP063451.1"/>
</dbReference>
<reference evidence="3 4" key="1">
    <citation type="submission" date="2020-10" db="EMBL/GenBank/DDBJ databases">
        <title>Whole genome sequence of oil-degrading bacteria Rhodococcus pyridinivorans strain 5Ap.</title>
        <authorList>
            <person name="Akhremchuk A.E."/>
            <person name="Valentovich L.N."/>
            <person name="Charniauskaya M.I."/>
            <person name="Bukliarevich H.A."/>
            <person name="Titok M.A."/>
        </authorList>
    </citation>
    <scope>NUCLEOTIDE SEQUENCE [LARGE SCALE GENOMIC DNA]</scope>
    <source>
        <strain evidence="3 4">5Ap</strain>
        <plasmid evidence="3 4">pNAPH</plasmid>
    </source>
</reference>